<evidence type="ECO:0000313" key="1">
    <source>
        <dbReference type="EMBL" id="KIE48196.1"/>
    </source>
</evidence>
<dbReference type="Gene3D" id="3.40.50.1110">
    <property type="entry name" value="SGNH hydrolase"/>
    <property type="match status" value="1"/>
</dbReference>
<keyword evidence="2" id="KW-1185">Reference proteome</keyword>
<name>A0A0C1RCU9_9CLOT</name>
<dbReference type="RefSeq" id="WP_236887441.1">
    <property type="nucleotide sequence ID" value="NZ_AYSO01000011.1"/>
</dbReference>
<gene>
    <name evidence="1" type="ORF">U732_4010</name>
</gene>
<proteinExistence type="predicted"/>
<protein>
    <recommendedName>
        <fullName evidence="3">GDSL-like Lipase/Acylhydrolase family protein</fullName>
    </recommendedName>
</protein>
<dbReference type="EMBL" id="AYSO01000011">
    <property type="protein sequence ID" value="KIE48196.1"/>
    <property type="molecule type" value="Genomic_DNA"/>
</dbReference>
<evidence type="ECO:0008006" key="3">
    <source>
        <dbReference type="Google" id="ProtNLM"/>
    </source>
</evidence>
<dbReference type="Proteomes" id="UP000031366">
    <property type="component" value="Unassembled WGS sequence"/>
</dbReference>
<comment type="caution">
    <text evidence="1">The sequence shown here is derived from an EMBL/GenBank/DDBJ whole genome shotgun (WGS) entry which is preliminary data.</text>
</comment>
<organism evidence="1 2">
    <name type="scientific">Clostridium argentinense CDC 2741</name>
    <dbReference type="NCBI Taxonomy" id="1418104"/>
    <lineage>
        <taxon>Bacteria</taxon>
        <taxon>Bacillati</taxon>
        <taxon>Bacillota</taxon>
        <taxon>Clostridia</taxon>
        <taxon>Eubacteriales</taxon>
        <taxon>Clostridiaceae</taxon>
        <taxon>Clostridium</taxon>
    </lineage>
</organism>
<reference evidence="1 2" key="1">
    <citation type="journal article" date="2015" name="Infect. Genet. Evol.">
        <title>Genomic sequences of six botulinum neurotoxin-producing strains representing three clostridial species illustrate the mobility and diversity of botulinum neurotoxin genes.</title>
        <authorList>
            <person name="Smith T.J."/>
            <person name="Hill K.K."/>
            <person name="Xie G."/>
            <person name="Foley B.T."/>
            <person name="Williamson C.H."/>
            <person name="Foster J.T."/>
            <person name="Johnson S.L."/>
            <person name="Chertkov O."/>
            <person name="Teshima H."/>
            <person name="Gibbons H.S."/>
            <person name="Johnsky L.A."/>
            <person name="Karavis M.A."/>
            <person name="Smith L.A."/>
        </authorList>
    </citation>
    <scope>NUCLEOTIDE SEQUENCE [LARGE SCALE GENOMIC DNA]</scope>
    <source>
        <strain evidence="1 2">CDC 2741</strain>
    </source>
</reference>
<accession>A0A0C1RCU9</accession>
<dbReference type="AlphaFoldDB" id="A0A0C1RCU9"/>
<sequence length="123" mass="14374">MHDLRRDRESNSVQIEIDEYRRNLKSIVEISKKMANEVIWISLTPIIDEIHNARKAGVLRYSSDVEKYNEVSTSVMKDGNVKIIDLYNFTKNLGRDIYCDHVHFKDEVRRLQGAFIAGYLNSI</sequence>
<dbReference type="InterPro" id="IPR036514">
    <property type="entry name" value="SGNH_hydro_sf"/>
</dbReference>
<evidence type="ECO:0000313" key="2">
    <source>
        <dbReference type="Proteomes" id="UP000031366"/>
    </source>
</evidence>
<dbReference type="SUPFAM" id="SSF52266">
    <property type="entry name" value="SGNH hydrolase"/>
    <property type="match status" value="1"/>
</dbReference>